<name>E8U7U3_DEIML</name>
<protein>
    <submittedName>
        <fullName evidence="2">Uncharacterized protein</fullName>
    </submittedName>
</protein>
<reference evidence="3" key="2">
    <citation type="submission" date="2011-01" db="EMBL/GenBank/DDBJ databases">
        <title>The complete genome of Deinococcus maricopensis DSM 21211.</title>
        <authorList>
            <consortium name="US DOE Joint Genome Institute (JGI-PGF)"/>
            <person name="Lucas S."/>
            <person name="Copeland A."/>
            <person name="Lapidus A."/>
            <person name="Goodwin L."/>
            <person name="Pitluck S."/>
            <person name="Kyrpides N."/>
            <person name="Mavromatis K."/>
            <person name="Pagani I."/>
            <person name="Ivanova N."/>
            <person name="Ovchinnikova G."/>
            <person name="Zeytun A."/>
            <person name="Detter J.C."/>
            <person name="Han C."/>
            <person name="Land M."/>
            <person name="Hauser L."/>
            <person name="Markowitz V."/>
            <person name="Cheng J.-F."/>
            <person name="Hugenholtz P."/>
            <person name="Woyke T."/>
            <person name="Wu D."/>
            <person name="Pukall R."/>
            <person name="Gehrich-Schroeter G."/>
            <person name="Brambilla E."/>
            <person name="Klenk H.-P."/>
            <person name="Eisen J.A."/>
        </authorList>
    </citation>
    <scope>NUCLEOTIDE SEQUENCE [LARGE SCALE GENOMIC DNA]</scope>
    <source>
        <strain evidence="3">DSM 21211 / LMG 22137 / NRRL B-23946 / LB-34</strain>
    </source>
</reference>
<dbReference type="HOGENOM" id="CLU_2141797_0_0_0"/>
<dbReference type="AlphaFoldDB" id="E8U7U3"/>
<dbReference type="EMBL" id="CP002454">
    <property type="protein sequence ID" value="ADV67132.1"/>
    <property type="molecule type" value="Genomic_DNA"/>
</dbReference>
<dbReference type="RefSeq" id="WP_013556637.1">
    <property type="nucleotide sequence ID" value="NC_014958.1"/>
</dbReference>
<evidence type="ECO:0000256" key="1">
    <source>
        <dbReference type="SAM" id="Phobius"/>
    </source>
</evidence>
<dbReference type="Proteomes" id="UP000008635">
    <property type="component" value="Chromosome"/>
</dbReference>
<keyword evidence="1" id="KW-0472">Membrane</keyword>
<keyword evidence="3" id="KW-1185">Reference proteome</keyword>
<feature type="transmembrane region" description="Helical" evidence="1">
    <location>
        <begin position="80"/>
        <end position="103"/>
    </location>
</feature>
<gene>
    <name evidence="2" type="ordered locus">Deima_1483</name>
</gene>
<sequence length="112" mass="12329">MAHDELSFLQAPKIHTLGVALDISARHNRGNTSYDVTVLLENRQTAKLTAVRDAPRLGERMPVTCTTTFVMCRADSSPSALTIVLTLLLCPALLACILGLWIWQQGRQGTPW</sequence>
<evidence type="ECO:0000313" key="3">
    <source>
        <dbReference type="Proteomes" id="UP000008635"/>
    </source>
</evidence>
<dbReference type="KEGG" id="dmr:Deima_1483"/>
<reference evidence="2 3" key="1">
    <citation type="journal article" date="2011" name="Stand. Genomic Sci.">
        <title>Complete genome sequence of Deinococcus maricopensis type strain (LB-34).</title>
        <authorList>
            <person name="Pukall R."/>
            <person name="Zeytun A."/>
            <person name="Lucas S."/>
            <person name="Lapidus A."/>
            <person name="Hammon N."/>
            <person name="Deshpande S."/>
            <person name="Nolan M."/>
            <person name="Cheng J.F."/>
            <person name="Pitluck S."/>
            <person name="Liolios K."/>
            <person name="Pagani I."/>
            <person name="Mikhailova N."/>
            <person name="Ivanova N."/>
            <person name="Mavromatis K."/>
            <person name="Pati A."/>
            <person name="Tapia R."/>
            <person name="Han C."/>
            <person name="Goodwin L."/>
            <person name="Chen A."/>
            <person name="Palaniappan K."/>
            <person name="Land M."/>
            <person name="Hauser L."/>
            <person name="Chang Y.J."/>
            <person name="Jeffries C.D."/>
            <person name="Brambilla E.M."/>
            <person name="Rohde M."/>
            <person name="Goker M."/>
            <person name="Detter J.C."/>
            <person name="Woyke T."/>
            <person name="Bristow J."/>
            <person name="Eisen J.A."/>
            <person name="Markowitz V."/>
            <person name="Hugenholtz P."/>
            <person name="Kyrpides N.C."/>
            <person name="Klenk H.P."/>
        </authorList>
    </citation>
    <scope>NUCLEOTIDE SEQUENCE [LARGE SCALE GENOMIC DNA]</scope>
    <source>
        <strain evidence="3">DSM 21211 / LMG 22137 / NRRL B-23946 / LB-34</strain>
    </source>
</reference>
<proteinExistence type="predicted"/>
<keyword evidence="1" id="KW-1133">Transmembrane helix</keyword>
<organism evidence="2 3">
    <name type="scientific">Deinococcus maricopensis (strain DSM 21211 / LMG 22137 / NRRL B-23946 / LB-34)</name>
    <dbReference type="NCBI Taxonomy" id="709986"/>
    <lineage>
        <taxon>Bacteria</taxon>
        <taxon>Thermotogati</taxon>
        <taxon>Deinococcota</taxon>
        <taxon>Deinococci</taxon>
        <taxon>Deinococcales</taxon>
        <taxon>Deinococcaceae</taxon>
        <taxon>Deinococcus</taxon>
    </lineage>
</organism>
<evidence type="ECO:0000313" key="2">
    <source>
        <dbReference type="EMBL" id="ADV67132.1"/>
    </source>
</evidence>
<accession>E8U7U3</accession>
<keyword evidence="1" id="KW-0812">Transmembrane</keyword>